<dbReference type="Proteomes" id="UP000736335">
    <property type="component" value="Unassembled WGS sequence"/>
</dbReference>
<evidence type="ECO:0000313" key="3">
    <source>
        <dbReference type="Proteomes" id="UP000736335"/>
    </source>
</evidence>
<sequence>MALPSPQPGLDPDSSTISKTRVVSKRAPRLATNKSFTLWRQRFQRRAQGKRVFTAGDRLLQARKREQHRRDYRDALREAQGKIQALAQGLKERFGKYSVDHYYNELKLELRRIKEENPGVVNLTAVTKEISVRWQSLSKEDRICVTAGCVEEIKEEREAKSLGTHNVPLRAFYDARGTLQSVEKELSQLHARTGFEFFLIASRSKTTDFMKPFIYYSSDIVKGFIADSFGRSIDDFAVQMEAYVITGLKGVAMNSKNRILEIKKKTTSLILEQLRTVTGARITRMEYDQFDDLITEKYDVVVKNWPLKKFCNPSGVTSSIELNTLYNSWKSGATCFQRLTGEEVKEWESNQFASAMELMPPPPAELVPALALPQSSTEMMLISELPCQDRLALGPTPPSHTLATVPLAPITNLASAPAPIAVPFLSPPNPDTITMMIRADPTLQNVDPALIAMGITQSNQCQVTATTTMAPPIEQPTQHISHASGSKRSWQEVVTPLSFNTHIAKKPKRQQKGKHSQTSLAVGSSEN</sequence>
<organism evidence="2 3">
    <name type="scientific">Thelephora terrestris</name>
    <dbReference type="NCBI Taxonomy" id="56493"/>
    <lineage>
        <taxon>Eukaryota</taxon>
        <taxon>Fungi</taxon>
        <taxon>Dikarya</taxon>
        <taxon>Basidiomycota</taxon>
        <taxon>Agaricomycotina</taxon>
        <taxon>Agaricomycetes</taxon>
        <taxon>Thelephorales</taxon>
        <taxon>Thelephoraceae</taxon>
        <taxon>Thelephora</taxon>
    </lineage>
</organism>
<accession>A0A9P6H6A9</accession>
<feature type="region of interest" description="Disordered" evidence="1">
    <location>
        <begin position="502"/>
        <end position="527"/>
    </location>
</feature>
<protein>
    <submittedName>
        <fullName evidence="2">Uncharacterized protein</fullName>
    </submittedName>
</protein>
<reference evidence="2" key="2">
    <citation type="submission" date="2020-11" db="EMBL/GenBank/DDBJ databases">
        <authorList>
            <consortium name="DOE Joint Genome Institute"/>
            <person name="Kuo A."/>
            <person name="Miyauchi S."/>
            <person name="Kiss E."/>
            <person name="Drula E."/>
            <person name="Kohler A."/>
            <person name="Sanchez-Garcia M."/>
            <person name="Andreopoulos B."/>
            <person name="Barry K.W."/>
            <person name="Bonito G."/>
            <person name="Buee M."/>
            <person name="Carver A."/>
            <person name="Chen C."/>
            <person name="Cichocki N."/>
            <person name="Clum A."/>
            <person name="Culley D."/>
            <person name="Crous P.W."/>
            <person name="Fauchery L."/>
            <person name="Girlanda M."/>
            <person name="Hayes R."/>
            <person name="Keri Z."/>
            <person name="Labutti K."/>
            <person name="Lipzen A."/>
            <person name="Lombard V."/>
            <person name="Magnuson J."/>
            <person name="Maillard F."/>
            <person name="Morin E."/>
            <person name="Murat C."/>
            <person name="Nolan M."/>
            <person name="Ohm R."/>
            <person name="Pangilinan J."/>
            <person name="Pereira M."/>
            <person name="Perotto S."/>
            <person name="Peter M."/>
            <person name="Riley R."/>
            <person name="Sitrit Y."/>
            <person name="Stielow B."/>
            <person name="Szollosi G."/>
            <person name="Zifcakova L."/>
            <person name="Stursova M."/>
            <person name="Spatafora J.W."/>
            <person name="Tedersoo L."/>
            <person name="Vaario L.-M."/>
            <person name="Yamada A."/>
            <person name="Yan M."/>
            <person name="Wang P."/>
            <person name="Xu J."/>
            <person name="Bruns T."/>
            <person name="Baldrian P."/>
            <person name="Vilgalys R."/>
            <person name="Henrissat B."/>
            <person name="Grigoriev I.V."/>
            <person name="Hibbett D."/>
            <person name="Nagy L.G."/>
            <person name="Martin F.M."/>
        </authorList>
    </citation>
    <scope>NUCLEOTIDE SEQUENCE</scope>
    <source>
        <strain evidence="2">UH-Tt-Lm1</strain>
    </source>
</reference>
<name>A0A9P6H6A9_9AGAM</name>
<keyword evidence="3" id="KW-1185">Reference proteome</keyword>
<dbReference type="EMBL" id="WIUZ02000023">
    <property type="protein sequence ID" value="KAF9778472.1"/>
    <property type="molecule type" value="Genomic_DNA"/>
</dbReference>
<reference evidence="2" key="1">
    <citation type="journal article" date="2020" name="Nat. Commun.">
        <title>Large-scale genome sequencing of mycorrhizal fungi provides insights into the early evolution of symbiotic traits.</title>
        <authorList>
            <person name="Miyauchi S."/>
            <person name="Kiss E."/>
            <person name="Kuo A."/>
            <person name="Drula E."/>
            <person name="Kohler A."/>
            <person name="Sanchez-Garcia M."/>
            <person name="Morin E."/>
            <person name="Andreopoulos B."/>
            <person name="Barry K.W."/>
            <person name="Bonito G."/>
            <person name="Buee M."/>
            <person name="Carver A."/>
            <person name="Chen C."/>
            <person name="Cichocki N."/>
            <person name="Clum A."/>
            <person name="Culley D."/>
            <person name="Crous P.W."/>
            <person name="Fauchery L."/>
            <person name="Girlanda M."/>
            <person name="Hayes R.D."/>
            <person name="Keri Z."/>
            <person name="LaButti K."/>
            <person name="Lipzen A."/>
            <person name="Lombard V."/>
            <person name="Magnuson J."/>
            <person name="Maillard F."/>
            <person name="Murat C."/>
            <person name="Nolan M."/>
            <person name="Ohm R.A."/>
            <person name="Pangilinan J."/>
            <person name="Pereira M.F."/>
            <person name="Perotto S."/>
            <person name="Peter M."/>
            <person name="Pfister S."/>
            <person name="Riley R."/>
            <person name="Sitrit Y."/>
            <person name="Stielow J.B."/>
            <person name="Szollosi G."/>
            <person name="Zifcakova L."/>
            <person name="Stursova M."/>
            <person name="Spatafora J.W."/>
            <person name="Tedersoo L."/>
            <person name="Vaario L.M."/>
            <person name="Yamada A."/>
            <person name="Yan M."/>
            <person name="Wang P."/>
            <person name="Xu J."/>
            <person name="Bruns T."/>
            <person name="Baldrian P."/>
            <person name="Vilgalys R."/>
            <person name="Dunand C."/>
            <person name="Henrissat B."/>
            <person name="Grigoriev I.V."/>
            <person name="Hibbett D."/>
            <person name="Nagy L.G."/>
            <person name="Martin F.M."/>
        </authorList>
    </citation>
    <scope>NUCLEOTIDE SEQUENCE</scope>
    <source>
        <strain evidence="2">UH-Tt-Lm1</strain>
    </source>
</reference>
<evidence type="ECO:0000256" key="1">
    <source>
        <dbReference type="SAM" id="MobiDB-lite"/>
    </source>
</evidence>
<feature type="compositionally biased region" description="Polar residues" evidence="1">
    <location>
        <begin position="516"/>
        <end position="527"/>
    </location>
</feature>
<evidence type="ECO:0000313" key="2">
    <source>
        <dbReference type="EMBL" id="KAF9778472.1"/>
    </source>
</evidence>
<comment type="caution">
    <text evidence="2">The sequence shown here is derived from an EMBL/GenBank/DDBJ whole genome shotgun (WGS) entry which is preliminary data.</text>
</comment>
<dbReference type="AlphaFoldDB" id="A0A9P6H6A9"/>
<feature type="region of interest" description="Disordered" evidence="1">
    <location>
        <begin position="1"/>
        <end position="26"/>
    </location>
</feature>
<proteinExistence type="predicted"/>
<gene>
    <name evidence="2" type="ORF">BJ322DRAFT_1114296</name>
</gene>
<feature type="compositionally biased region" description="Basic residues" evidence="1">
    <location>
        <begin position="503"/>
        <end position="515"/>
    </location>
</feature>
<dbReference type="OrthoDB" id="3267359at2759"/>